<organism evidence="1 2">
    <name type="scientific">Candidatus Uhrbacteria bacterium RIFCSPHIGHO2_02_FULL_57_19</name>
    <dbReference type="NCBI Taxonomy" id="1802391"/>
    <lineage>
        <taxon>Bacteria</taxon>
        <taxon>Candidatus Uhriibacteriota</taxon>
    </lineage>
</organism>
<dbReference type="STRING" id="1802391.A3D72_01245"/>
<comment type="caution">
    <text evidence="1">The sequence shown here is derived from an EMBL/GenBank/DDBJ whole genome shotgun (WGS) entry which is preliminary data.</text>
</comment>
<name>A0A1F7U2K3_9BACT</name>
<dbReference type="InterPro" id="IPR025101">
    <property type="entry name" value="DUF4012"/>
</dbReference>
<evidence type="ECO:0000313" key="2">
    <source>
        <dbReference type="Proteomes" id="UP000176303"/>
    </source>
</evidence>
<evidence type="ECO:0008006" key="3">
    <source>
        <dbReference type="Google" id="ProtNLM"/>
    </source>
</evidence>
<accession>A0A1F7U2K3</accession>
<evidence type="ECO:0000313" key="1">
    <source>
        <dbReference type="EMBL" id="OGL72452.1"/>
    </source>
</evidence>
<gene>
    <name evidence="1" type="ORF">A3D72_01245</name>
</gene>
<dbReference type="Proteomes" id="UP000176303">
    <property type="component" value="Unassembled WGS sequence"/>
</dbReference>
<dbReference type="EMBL" id="MGDZ01000063">
    <property type="protein sequence ID" value="OGL72452.1"/>
    <property type="molecule type" value="Genomic_DNA"/>
</dbReference>
<reference evidence="1 2" key="1">
    <citation type="journal article" date="2016" name="Nat. Commun.">
        <title>Thousands of microbial genomes shed light on interconnected biogeochemical processes in an aquifer system.</title>
        <authorList>
            <person name="Anantharaman K."/>
            <person name="Brown C.T."/>
            <person name="Hug L.A."/>
            <person name="Sharon I."/>
            <person name="Castelle C.J."/>
            <person name="Probst A.J."/>
            <person name="Thomas B.C."/>
            <person name="Singh A."/>
            <person name="Wilkins M.J."/>
            <person name="Karaoz U."/>
            <person name="Brodie E.L."/>
            <person name="Williams K.H."/>
            <person name="Hubbard S.S."/>
            <person name="Banfield J.F."/>
        </authorList>
    </citation>
    <scope>NUCLEOTIDE SEQUENCE [LARGE SCALE GENOMIC DNA]</scope>
</reference>
<protein>
    <recommendedName>
        <fullName evidence="3">DUF4012 domain-containing protein</fullName>
    </recommendedName>
</protein>
<dbReference type="Pfam" id="PF13196">
    <property type="entry name" value="DUF4012"/>
    <property type="match status" value="1"/>
</dbReference>
<sequence length="620" mass="68030">MALAALGADAAIQAQGGKKDLERAEALLRTGDFAGTDAALSSAETKFSRARSEIIPYKILLPVPWIGRQVSATDDLLTSGIEATRAIRSAVGVLSEVLKVAGGDLGQLLPESGTFASLTPVQKREILAKLLSVGPSLREVREAILRSRAAFDHIPKTGLAAPLRLAIIPFGERLDILEGTLAPLAPLAEVLPRVAGYPVPRTHLFLLQNYTEIRPSGGFIGSFGIVKVADGDLVSFDTHDVYSLDNPATGRVAVKPPAPLAKYLGVKTWFFRDSNWSPDFRQAAEEAIRAYDREVAAARLNFPPVDSVIGMTPRVAEDLLRLVGPITVSGVTFTPENLVDELEYQVELGFLETGLPPAQRKEIQGELAGELLRRLTSLPVDRWPEILRILGDGLREKRIMIYDRDPSVQERYQAFDWAGRVKETSGDFLMVVDANLASLKTDAVVDRTIGYRIYPDESGALHGVATITYKNNGSFTWKTTRYRTYTRIYAPAGSRFLRGEGAMENDKILDPRRRPGTYDAEEELGKAVFGAFVSVEPGETRSLTFEYLLPDSIGDGVSGGRYTLLAEKQPGTSGHRLTLDLDFGKRVVRAAPPEDPREFGDARYRFVTDLRIDRQFVVGF</sequence>
<dbReference type="AlphaFoldDB" id="A0A1F7U2K3"/>
<proteinExistence type="predicted"/>